<dbReference type="STRING" id="93759.A0A1R3GA30"/>
<evidence type="ECO:0000313" key="1">
    <source>
        <dbReference type="EMBL" id="OMO54952.1"/>
    </source>
</evidence>
<organism evidence="1 2">
    <name type="scientific">Corchorus olitorius</name>
    <dbReference type="NCBI Taxonomy" id="93759"/>
    <lineage>
        <taxon>Eukaryota</taxon>
        <taxon>Viridiplantae</taxon>
        <taxon>Streptophyta</taxon>
        <taxon>Embryophyta</taxon>
        <taxon>Tracheophyta</taxon>
        <taxon>Spermatophyta</taxon>
        <taxon>Magnoliopsida</taxon>
        <taxon>eudicotyledons</taxon>
        <taxon>Gunneridae</taxon>
        <taxon>Pentapetalae</taxon>
        <taxon>rosids</taxon>
        <taxon>malvids</taxon>
        <taxon>Malvales</taxon>
        <taxon>Malvaceae</taxon>
        <taxon>Grewioideae</taxon>
        <taxon>Apeibeae</taxon>
        <taxon>Corchorus</taxon>
    </lineage>
</organism>
<keyword evidence="2" id="KW-1185">Reference proteome</keyword>
<comment type="caution">
    <text evidence="1">The sequence shown here is derived from an EMBL/GenBank/DDBJ whole genome shotgun (WGS) entry which is preliminary data.</text>
</comment>
<evidence type="ECO:0000313" key="2">
    <source>
        <dbReference type="Proteomes" id="UP000187203"/>
    </source>
</evidence>
<sequence>MAVTLLSVFGQSQFEAAAQTGGALGGIARQLLIDQFENEGSQFSYRTPQSATVGQMYKAYIPRWLFHIVIGFARLHPCII</sequence>
<dbReference type="AlphaFoldDB" id="A0A1R3GA30"/>
<proteinExistence type="predicted"/>
<gene>
    <name evidence="1" type="ORF">COLO4_36292</name>
</gene>
<name>A0A1R3GA30_9ROSI</name>
<accession>A0A1R3GA30</accession>
<reference evidence="2" key="1">
    <citation type="submission" date="2013-09" db="EMBL/GenBank/DDBJ databases">
        <title>Corchorus olitorius genome sequencing.</title>
        <authorList>
            <person name="Alam M."/>
            <person name="Haque M.S."/>
            <person name="Islam M.S."/>
            <person name="Emdad E.M."/>
            <person name="Islam M.M."/>
            <person name="Ahmed B."/>
            <person name="Halim A."/>
            <person name="Hossen Q.M.M."/>
            <person name="Hossain M.Z."/>
            <person name="Ahmed R."/>
            <person name="Khan M.M."/>
            <person name="Islam R."/>
            <person name="Rashid M.M."/>
            <person name="Khan S.A."/>
            <person name="Rahman M.S."/>
            <person name="Alam M."/>
            <person name="Yahiya A.S."/>
            <person name="Khan M.S."/>
            <person name="Azam M.S."/>
            <person name="Haque T."/>
            <person name="Lashkar M.Z.H."/>
            <person name="Akhand A.I."/>
            <person name="Morshed G."/>
            <person name="Roy S."/>
            <person name="Uddin K.S."/>
            <person name="Rabeya T."/>
            <person name="Hossain A.S."/>
            <person name="Chowdhury A."/>
            <person name="Snigdha A.R."/>
            <person name="Mortoza M.S."/>
            <person name="Matin S.A."/>
            <person name="Hoque S.M.E."/>
            <person name="Islam M.K."/>
            <person name="Roy D.K."/>
            <person name="Haider R."/>
            <person name="Moosa M.M."/>
            <person name="Elias S.M."/>
            <person name="Hasan A.M."/>
            <person name="Jahan S."/>
            <person name="Shafiuddin M."/>
            <person name="Mahmood N."/>
            <person name="Shommy N.S."/>
        </authorList>
    </citation>
    <scope>NUCLEOTIDE SEQUENCE [LARGE SCALE GENOMIC DNA]</scope>
    <source>
        <strain evidence="2">cv. O-4</strain>
    </source>
</reference>
<protein>
    <submittedName>
        <fullName evidence="1">Uncharacterized protein</fullName>
    </submittedName>
</protein>
<dbReference type="OrthoDB" id="10587145at2759"/>
<dbReference type="EMBL" id="AWUE01023092">
    <property type="protein sequence ID" value="OMO54952.1"/>
    <property type="molecule type" value="Genomic_DNA"/>
</dbReference>
<dbReference type="Proteomes" id="UP000187203">
    <property type="component" value="Unassembled WGS sequence"/>
</dbReference>